<comment type="catalytic activity">
    <reaction evidence="11">
        <text>a tRNA precursor + 2 CTP + ATP = a tRNA with a 3' CCA end + 3 diphosphate</text>
        <dbReference type="Rhea" id="RHEA:14433"/>
        <dbReference type="Rhea" id="RHEA-COMP:10465"/>
        <dbReference type="Rhea" id="RHEA-COMP:10468"/>
        <dbReference type="ChEBI" id="CHEBI:30616"/>
        <dbReference type="ChEBI" id="CHEBI:33019"/>
        <dbReference type="ChEBI" id="CHEBI:37563"/>
        <dbReference type="ChEBI" id="CHEBI:74896"/>
        <dbReference type="ChEBI" id="CHEBI:83071"/>
        <dbReference type="EC" id="2.7.7.72"/>
    </reaction>
</comment>
<keyword evidence="10 11" id="KW-0694">RNA-binding</keyword>
<comment type="cofactor">
    <cofactor evidence="1 11">
        <name>Mg(2+)</name>
        <dbReference type="ChEBI" id="CHEBI:18420"/>
    </cofactor>
</comment>
<evidence type="ECO:0000256" key="5">
    <source>
        <dbReference type="ARBA" id="ARBA00022723"/>
    </source>
</evidence>
<dbReference type="GeneID" id="93239819"/>
<dbReference type="Pfam" id="PF13735">
    <property type="entry name" value="tRNA_NucTran2_2"/>
    <property type="match status" value="1"/>
</dbReference>
<comment type="catalytic activity">
    <reaction evidence="11">
        <text>a tRNA with a 3' CCA end + 2 CTP + ATP = a tRNA with a 3' CCACCA end + 3 diphosphate</text>
        <dbReference type="Rhea" id="RHEA:76235"/>
        <dbReference type="Rhea" id="RHEA-COMP:10468"/>
        <dbReference type="Rhea" id="RHEA-COMP:18655"/>
        <dbReference type="ChEBI" id="CHEBI:30616"/>
        <dbReference type="ChEBI" id="CHEBI:33019"/>
        <dbReference type="ChEBI" id="CHEBI:37563"/>
        <dbReference type="ChEBI" id="CHEBI:83071"/>
        <dbReference type="ChEBI" id="CHEBI:195187"/>
    </reaction>
</comment>
<dbReference type="Pfam" id="PF01743">
    <property type="entry name" value="PolyA_pol"/>
    <property type="match status" value="1"/>
</dbReference>
<dbReference type="InterPro" id="IPR032810">
    <property type="entry name" value="CCA-adding_enz_C"/>
</dbReference>
<comment type="subunit">
    <text evidence="11">Homodimer.</text>
</comment>
<comment type="function">
    <text evidence="11">Catalyzes the addition and repair of the essential 3'-terminal CCA sequence in tRNAs without using a nucleic acid template. Adds these three nucleotides in the order of C, C, and A to the tRNA nucleotide-73, using CTP and ATP as substrates and producing inorganic pyrophosphate. tRNA 3'-terminal CCA addition is required both for tRNA processing and repair. Also involved in tRNA surveillance by mediating tandem CCA addition to generate a CCACCA at the 3' terminus of unstable tRNAs. While stable tRNAs receive only 3'-terminal CCA, unstable tRNAs are marked with CCACCA and rapidly degraded.</text>
</comment>
<evidence type="ECO:0000313" key="16">
    <source>
        <dbReference type="Proteomes" id="UP001267344"/>
    </source>
</evidence>
<feature type="binding site" evidence="11">
    <location>
        <position position="163"/>
    </location>
    <ligand>
        <name>CTP</name>
        <dbReference type="ChEBI" id="CHEBI:37563"/>
    </ligand>
</feature>
<keyword evidence="7 11" id="KW-0692">RNA repair</keyword>
<dbReference type="GO" id="GO:0004810">
    <property type="term" value="F:CCA tRNA nucleotidyltransferase activity"/>
    <property type="evidence" value="ECO:0007669"/>
    <property type="project" value="UniProtKB-EC"/>
</dbReference>
<name>A0ABU2IF16_9LIST</name>
<keyword evidence="9 11" id="KW-0460">Magnesium</keyword>
<evidence type="ECO:0000256" key="1">
    <source>
        <dbReference type="ARBA" id="ARBA00001946"/>
    </source>
</evidence>
<dbReference type="PANTHER" id="PTHR46173">
    <property type="entry name" value="CCA TRNA NUCLEOTIDYLTRANSFERASE 1, MITOCHONDRIAL"/>
    <property type="match status" value="1"/>
</dbReference>
<keyword evidence="3 11" id="KW-0819">tRNA processing</keyword>
<feature type="binding site" evidence="11">
    <location>
        <position position="160"/>
    </location>
    <ligand>
        <name>ATP</name>
        <dbReference type="ChEBI" id="CHEBI:30616"/>
    </ligand>
</feature>
<comment type="caution">
    <text evidence="15">The sequence shown here is derived from an EMBL/GenBank/DDBJ whole genome shotgun (WGS) entry which is preliminary data.</text>
</comment>
<evidence type="ECO:0000313" key="15">
    <source>
        <dbReference type="EMBL" id="MDT0096629.1"/>
    </source>
</evidence>
<dbReference type="SUPFAM" id="SSF81891">
    <property type="entry name" value="Poly A polymerase C-terminal region-like"/>
    <property type="match status" value="1"/>
</dbReference>
<feature type="binding site" evidence="11">
    <location>
        <position position="111"/>
    </location>
    <ligand>
        <name>CTP</name>
        <dbReference type="ChEBI" id="CHEBI:37563"/>
    </ligand>
</feature>
<protein>
    <recommendedName>
        <fullName evidence="11">CCA-adding enzyme</fullName>
        <ecNumber evidence="11">2.7.7.72</ecNumber>
    </recommendedName>
    <alternativeName>
        <fullName evidence="11">CCA tRNA nucleotidyltransferase</fullName>
    </alternativeName>
    <alternativeName>
        <fullName evidence="11">tRNA CCA-pyrophosphorylase</fullName>
    </alternativeName>
    <alternativeName>
        <fullName evidence="11">tRNA adenylyl-/cytidylyl- transferase</fullName>
    </alternativeName>
    <alternativeName>
        <fullName evidence="11">tRNA nucleotidyltransferase</fullName>
    </alternativeName>
    <alternativeName>
        <fullName evidence="11">tRNA-NT</fullName>
    </alternativeName>
</protein>
<gene>
    <name evidence="11" type="primary">cca</name>
    <name evidence="15" type="ORF">QJV39_07870</name>
</gene>
<dbReference type="Gene3D" id="1.10.246.80">
    <property type="match status" value="1"/>
</dbReference>
<feature type="binding site" evidence="11">
    <location>
        <position position="42"/>
    </location>
    <ligand>
        <name>Mg(2+)</name>
        <dbReference type="ChEBI" id="CHEBI:18420"/>
    </ligand>
</feature>
<feature type="binding site" evidence="11">
    <location>
        <position position="30"/>
    </location>
    <ligand>
        <name>ATP</name>
        <dbReference type="ChEBI" id="CHEBI:30616"/>
    </ligand>
</feature>
<evidence type="ECO:0000256" key="10">
    <source>
        <dbReference type="ARBA" id="ARBA00022884"/>
    </source>
</evidence>
<feature type="binding site" evidence="11">
    <location>
        <position position="40"/>
    </location>
    <ligand>
        <name>Mg(2+)</name>
        <dbReference type="ChEBI" id="CHEBI:18420"/>
    </ligand>
</feature>
<keyword evidence="16" id="KW-1185">Reference proteome</keyword>
<keyword evidence="2 11" id="KW-0808">Transferase</keyword>
<feature type="domain" description="Poly A polymerase head" evidence="12">
    <location>
        <begin position="22"/>
        <end position="141"/>
    </location>
</feature>
<dbReference type="EC" id="2.7.7.72" evidence="11"/>
<dbReference type="InterPro" id="IPR043519">
    <property type="entry name" value="NT_sf"/>
</dbReference>
<dbReference type="InterPro" id="IPR050264">
    <property type="entry name" value="Bact_CCA-adding_enz_type3_sf"/>
</dbReference>
<reference evidence="15 16" key="1">
    <citation type="submission" date="2023-05" db="EMBL/GenBank/DDBJ databases">
        <title>A Combination of Whole Genome Sequencing and Metagenomics Reveals Diversity of Listeria spp. in Soil Collected from the Nantahala National Forest.</title>
        <authorList>
            <person name="Wang J."/>
            <person name="Schamp C.N."/>
            <person name="Hudson L.K."/>
            <person name="Chaggar H.K."/>
            <person name="Bryan D.W."/>
            <person name="Radosevich M."/>
            <person name="Denes T.G."/>
        </authorList>
    </citation>
    <scope>NUCLEOTIDE SEQUENCE [LARGE SCALE GENOMIC DNA]</scope>
    <source>
        <strain evidence="15 16">UTK S2-0009</strain>
    </source>
</reference>
<proteinExistence type="inferred from homology"/>
<feature type="domain" description="tRNA nucleotidyltransferase/poly(A) polymerase RNA and SrmB- binding" evidence="13">
    <location>
        <begin position="169"/>
        <end position="227"/>
    </location>
</feature>
<feature type="domain" description="CCA-adding enzyme C-terminal" evidence="14">
    <location>
        <begin position="246"/>
        <end position="387"/>
    </location>
</feature>
<keyword evidence="5 11" id="KW-0479">Metal-binding</keyword>
<dbReference type="Gene3D" id="3.30.460.10">
    <property type="entry name" value="Beta Polymerase, domain 2"/>
    <property type="match status" value="1"/>
</dbReference>
<feature type="binding site" evidence="11">
    <location>
        <position position="154"/>
    </location>
    <ligand>
        <name>ATP</name>
        <dbReference type="ChEBI" id="CHEBI:30616"/>
    </ligand>
</feature>
<dbReference type="InterPro" id="IPR032828">
    <property type="entry name" value="PolyA_RNA-bd"/>
</dbReference>
<dbReference type="InterPro" id="IPR023068">
    <property type="entry name" value="CCA-adding_enz_firmicutes"/>
</dbReference>
<dbReference type="HAMAP" id="MF_01263">
    <property type="entry name" value="CCA_bact_type3"/>
    <property type="match status" value="1"/>
</dbReference>
<dbReference type="EMBL" id="JASBAG010000002">
    <property type="protein sequence ID" value="MDT0096629.1"/>
    <property type="molecule type" value="Genomic_DNA"/>
</dbReference>
<dbReference type="RefSeq" id="WP_311174930.1">
    <property type="nucleotide sequence ID" value="NZ_CP156021.1"/>
</dbReference>
<dbReference type="Proteomes" id="UP001267344">
    <property type="component" value="Unassembled WGS sequence"/>
</dbReference>
<feature type="binding site" evidence="11">
    <location>
        <position position="163"/>
    </location>
    <ligand>
        <name>ATP</name>
        <dbReference type="ChEBI" id="CHEBI:30616"/>
    </ligand>
</feature>
<accession>A0ABU2IF16</accession>
<organism evidence="15 16">
    <name type="scientific">Listeria swaminathanii</name>
    <dbReference type="NCBI Taxonomy" id="2713501"/>
    <lineage>
        <taxon>Bacteria</taxon>
        <taxon>Bacillati</taxon>
        <taxon>Bacillota</taxon>
        <taxon>Bacilli</taxon>
        <taxon>Bacillales</taxon>
        <taxon>Listeriaceae</taxon>
        <taxon>Listeria</taxon>
    </lineage>
</organism>
<evidence type="ECO:0000256" key="11">
    <source>
        <dbReference type="HAMAP-Rule" id="MF_01263"/>
    </source>
</evidence>
<feature type="binding site" evidence="11">
    <location>
        <position position="27"/>
    </location>
    <ligand>
        <name>ATP</name>
        <dbReference type="ChEBI" id="CHEBI:30616"/>
    </ligand>
</feature>
<dbReference type="NCBIfam" id="NF009814">
    <property type="entry name" value="PRK13299.1"/>
    <property type="match status" value="1"/>
</dbReference>
<evidence type="ECO:0000256" key="4">
    <source>
        <dbReference type="ARBA" id="ARBA00022695"/>
    </source>
</evidence>
<feature type="binding site" evidence="11">
    <location>
        <position position="111"/>
    </location>
    <ligand>
        <name>ATP</name>
        <dbReference type="ChEBI" id="CHEBI:30616"/>
    </ligand>
</feature>
<dbReference type="InterPro" id="IPR002646">
    <property type="entry name" value="PolA_pol_head_dom"/>
</dbReference>
<evidence type="ECO:0000256" key="2">
    <source>
        <dbReference type="ARBA" id="ARBA00022679"/>
    </source>
</evidence>
<feature type="binding site" evidence="11">
    <location>
        <position position="157"/>
    </location>
    <ligand>
        <name>ATP</name>
        <dbReference type="ChEBI" id="CHEBI:30616"/>
    </ligand>
</feature>
<dbReference type="PANTHER" id="PTHR46173:SF1">
    <property type="entry name" value="CCA TRNA NUCLEOTIDYLTRANSFERASE 1, MITOCHONDRIAL"/>
    <property type="match status" value="1"/>
</dbReference>
<comment type="miscellaneous">
    <text evidence="11">A single active site specifically recognizes both ATP and CTP and is responsible for their addition.</text>
</comment>
<evidence type="ECO:0000256" key="7">
    <source>
        <dbReference type="ARBA" id="ARBA00022800"/>
    </source>
</evidence>
<comment type="similarity">
    <text evidence="11">Belongs to the tRNA nucleotidyltransferase/poly(A) polymerase family. Bacterial CCA-adding enzyme type 3 subfamily.</text>
</comment>
<keyword evidence="8 11" id="KW-0067">ATP-binding</keyword>
<evidence type="ECO:0000259" key="14">
    <source>
        <dbReference type="Pfam" id="PF13735"/>
    </source>
</evidence>
<feature type="binding site" evidence="11">
    <location>
        <position position="160"/>
    </location>
    <ligand>
        <name>CTP</name>
        <dbReference type="ChEBI" id="CHEBI:37563"/>
    </ligand>
</feature>
<dbReference type="Pfam" id="PF12627">
    <property type="entry name" value="PolyA_pol_RNAbd"/>
    <property type="match status" value="1"/>
</dbReference>
<evidence type="ECO:0000259" key="13">
    <source>
        <dbReference type="Pfam" id="PF12627"/>
    </source>
</evidence>
<keyword evidence="4 11" id="KW-0548">Nucleotidyltransferase</keyword>
<feature type="binding site" evidence="11">
    <location>
        <position position="27"/>
    </location>
    <ligand>
        <name>CTP</name>
        <dbReference type="ChEBI" id="CHEBI:37563"/>
    </ligand>
</feature>
<evidence type="ECO:0000256" key="8">
    <source>
        <dbReference type="ARBA" id="ARBA00022840"/>
    </source>
</evidence>
<dbReference type="CDD" id="cd05398">
    <property type="entry name" value="NT_ClassII-CCAase"/>
    <property type="match status" value="1"/>
</dbReference>
<evidence type="ECO:0000259" key="12">
    <source>
        <dbReference type="Pfam" id="PF01743"/>
    </source>
</evidence>
<evidence type="ECO:0000256" key="9">
    <source>
        <dbReference type="ARBA" id="ARBA00022842"/>
    </source>
</evidence>
<evidence type="ECO:0000256" key="3">
    <source>
        <dbReference type="ARBA" id="ARBA00022694"/>
    </source>
</evidence>
<feature type="binding site" evidence="11">
    <location>
        <position position="154"/>
    </location>
    <ligand>
        <name>CTP</name>
        <dbReference type="ChEBI" id="CHEBI:37563"/>
    </ligand>
</feature>
<keyword evidence="6 11" id="KW-0547">Nucleotide-binding</keyword>
<dbReference type="SUPFAM" id="SSF81301">
    <property type="entry name" value="Nucleotidyltransferase"/>
    <property type="match status" value="1"/>
</dbReference>
<feature type="binding site" evidence="11">
    <location>
        <position position="30"/>
    </location>
    <ligand>
        <name>CTP</name>
        <dbReference type="ChEBI" id="CHEBI:37563"/>
    </ligand>
</feature>
<dbReference type="Gene3D" id="1.10.110.30">
    <property type="match status" value="1"/>
</dbReference>
<evidence type="ECO:0000256" key="6">
    <source>
        <dbReference type="ARBA" id="ARBA00022741"/>
    </source>
</evidence>
<dbReference type="Gene3D" id="1.20.58.560">
    <property type="match status" value="1"/>
</dbReference>
<sequence length="393" mass="44817">MNDVFLKALPVLQKLTTAGFEAYFVGGSVRDYLLNRTISDVDIATSAFPEEVKEIFQATYDTGIAHGTVTVRENKECYEVTTFRTEGTYEDFRRPSEVTFIRSLEEDLQRRDFTMNAIAMDEHFDLHDPFSGQLAIQNKEIKAVGKASERFHEDALRMMRAVRFLSQLDFELDKETENALGSQIALLQHTSVERITVEWIKMIKGPAVKRAMDLLLQVEMETYLPGLKGEKVALTEFASWNWEKRTTEEAIWLGLVVAVKPTNVTAFLKAWKLPNKTIQLVNKAYQDALNTKEAWLTEELYHAGKAVFSLVNELNVIRGQANKQAALDQAYELLPIHSKKDLAISGADLLKWSGENAGPWVKETLDNVERAVLLNEINNEKNQLKRWLGYHEE</sequence>
<feature type="binding site" evidence="11">
    <location>
        <position position="157"/>
    </location>
    <ligand>
        <name>CTP</name>
        <dbReference type="ChEBI" id="CHEBI:37563"/>
    </ligand>
</feature>